<sequence>MLLLVDELQYVPEDQLAALITALHRAAQQQLPVMLIGAGLPQLPGRMGRAKTYAERLFEFPQIGPLDAAASRQALVIPARKQGVEFVPRAIAMIVRETQGYPYFLQEWGKHAWDVATRSPITLRDVELASRETIAALDVKFFPRALRSAHPQRETLSARHGRARTRAASFRRHRRCTRAPSHRA</sequence>
<name>T1C3R4_9ZZZZ</name>
<evidence type="ECO:0000256" key="1">
    <source>
        <dbReference type="SAM" id="MobiDB-lite"/>
    </source>
</evidence>
<feature type="compositionally biased region" description="Basic residues" evidence="1">
    <location>
        <begin position="159"/>
        <end position="184"/>
    </location>
</feature>
<protein>
    <submittedName>
        <fullName evidence="2">ATPase</fullName>
    </submittedName>
</protein>
<feature type="non-terminal residue" evidence="2">
    <location>
        <position position="184"/>
    </location>
</feature>
<organism evidence="2">
    <name type="scientific">mine drainage metagenome</name>
    <dbReference type="NCBI Taxonomy" id="410659"/>
    <lineage>
        <taxon>unclassified sequences</taxon>
        <taxon>metagenomes</taxon>
        <taxon>ecological metagenomes</taxon>
    </lineage>
</organism>
<evidence type="ECO:0000313" key="2">
    <source>
        <dbReference type="EMBL" id="EQD60745.1"/>
    </source>
</evidence>
<reference evidence="2" key="2">
    <citation type="journal article" date="2014" name="ISME J.">
        <title>Microbial stratification in low pH oxic and suboxic macroscopic growths along an acid mine drainage.</title>
        <authorList>
            <person name="Mendez-Garcia C."/>
            <person name="Mesa V."/>
            <person name="Sprenger R.R."/>
            <person name="Richter M."/>
            <person name="Diez M.S."/>
            <person name="Solano J."/>
            <person name="Bargiela R."/>
            <person name="Golyshina O.V."/>
            <person name="Manteca A."/>
            <person name="Ramos J.L."/>
            <person name="Gallego J.R."/>
            <person name="Llorente I."/>
            <person name="Martins Dos Santos V.A."/>
            <person name="Jensen O.N."/>
            <person name="Pelaez A.I."/>
            <person name="Sanchez J."/>
            <person name="Ferrer M."/>
        </authorList>
    </citation>
    <scope>NUCLEOTIDE SEQUENCE</scope>
</reference>
<dbReference type="InterPro" id="IPR027417">
    <property type="entry name" value="P-loop_NTPase"/>
</dbReference>
<feature type="region of interest" description="Disordered" evidence="1">
    <location>
        <begin position="152"/>
        <end position="184"/>
    </location>
</feature>
<proteinExistence type="predicted"/>
<accession>T1C3R4</accession>
<dbReference type="AlphaFoldDB" id="T1C3R4"/>
<gene>
    <name evidence="2" type="ORF">B2A_03523</name>
</gene>
<comment type="caution">
    <text evidence="2">The sequence shown here is derived from an EMBL/GenBank/DDBJ whole genome shotgun (WGS) entry which is preliminary data.</text>
</comment>
<dbReference type="SUPFAM" id="SSF52540">
    <property type="entry name" value="P-loop containing nucleoside triphosphate hydrolases"/>
    <property type="match status" value="1"/>
</dbReference>
<reference evidence="2" key="1">
    <citation type="submission" date="2013-08" db="EMBL/GenBank/DDBJ databases">
        <authorList>
            <person name="Mendez C."/>
            <person name="Richter M."/>
            <person name="Ferrer M."/>
            <person name="Sanchez J."/>
        </authorList>
    </citation>
    <scope>NUCLEOTIDE SEQUENCE</scope>
</reference>
<dbReference type="EMBL" id="AUZZ01002365">
    <property type="protein sequence ID" value="EQD60745.1"/>
    <property type="molecule type" value="Genomic_DNA"/>
</dbReference>